<dbReference type="Pfam" id="PF13343">
    <property type="entry name" value="SBP_bac_6"/>
    <property type="match status" value="1"/>
</dbReference>
<sequence length="411" mass="46413">MLFRQFILLILLSGTAFAGDREQLVILTTDNPALLSPSIERFQQHYPTLDVQILQRREADGLALLAAPDHNVDVVFSSSIRLFSPLTERKALLPVASLTQDRHPMDTEHVAVLGYSGCGMIWNQRYLDRHQLPQPERWEALTDPLYYNHLVMSSPSRSTTTHQMVENLLQRHGWDQGWGLLLQVGGNLNQVSASSEKVSHMIASGQAGIGLVIDSDAKAQQNLFSFVQFRYQPDSFILPGYIAALSPGSPSPNGKDFVQFMLTESAQKQITQAPMYKRRRHEPLLFDGTTFPLDQKLLHQRAILVQQLFDISISKQLPLLNQAWHMIHEVRQLPDLDPHQAAQLARAVTLASTPVVRHEQASQPRYLSLQDPSRHPVSAQQVERLQNEMSRQLQESIQLSQAVLLSLKQVQ</sequence>
<comment type="caution">
    <text evidence="3">The sequence shown here is derived from an EMBL/GenBank/DDBJ whole genome shotgun (WGS) entry which is preliminary data.</text>
</comment>
<protein>
    <recommendedName>
        <fullName evidence="5">ABC transporter substrate-binding protein</fullName>
    </recommendedName>
</protein>
<dbReference type="Gene3D" id="3.40.190.10">
    <property type="entry name" value="Periplasmic binding protein-like II"/>
    <property type="match status" value="2"/>
</dbReference>
<dbReference type="STRING" id="1654360.EA58_05560"/>
<dbReference type="GO" id="GO:0030288">
    <property type="term" value="C:outer membrane-bounded periplasmic space"/>
    <property type="evidence" value="ECO:0007669"/>
    <property type="project" value="TreeGrafter"/>
</dbReference>
<reference evidence="3 4" key="1">
    <citation type="submission" date="2014-04" db="EMBL/GenBank/DDBJ databases">
        <title>Draft genome sequence of Photobacterium halotolerans S2753: a solonamide, ngercheumicin and holomycin producer.</title>
        <authorList>
            <person name="Machado H.R."/>
            <person name="Gram L."/>
        </authorList>
    </citation>
    <scope>NUCLEOTIDE SEQUENCE [LARGE SCALE GENOMIC DNA]</scope>
    <source>
        <strain evidence="3 4">S2753</strain>
    </source>
</reference>
<evidence type="ECO:0000256" key="2">
    <source>
        <dbReference type="SAM" id="SignalP"/>
    </source>
</evidence>
<keyword evidence="4" id="KW-1185">Reference proteome</keyword>
<dbReference type="SUPFAM" id="SSF53850">
    <property type="entry name" value="Periplasmic binding protein-like II"/>
    <property type="match status" value="1"/>
</dbReference>
<accession>A0A066RQC6</accession>
<evidence type="ECO:0000313" key="4">
    <source>
        <dbReference type="Proteomes" id="UP000027192"/>
    </source>
</evidence>
<organism evidence="3 4">
    <name type="scientific">Photobacterium galatheae</name>
    <dbReference type="NCBI Taxonomy" id="1654360"/>
    <lineage>
        <taxon>Bacteria</taxon>
        <taxon>Pseudomonadati</taxon>
        <taxon>Pseudomonadota</taxon>
        <taxon>Gammaproteobacteria</taxon>
        <taxon>Vibrionales</taxon>
        <taxon>Vibrionaceae</taxon>
        <taxon>Photobacterium</taxon>
    </lineage>
</organism>
<dbReference type="PANTHER" id="PTHR30006">
    <property type="entry name" value="THIAMINE-BINDING PERIPLASMIC PROTEIN-RELATED"/>
    <property type="match status" value="1"/>
</dbReference>
<name>A0A066RQC6_9GAMM</name>
<dbReference type="RefSeq" id="WP_036749925.1">
    <property type="nucleotide sequence ID" value="NZ_JAGSGC010000001.1"/>
</dbReference>
<proteinExistence type="predicted"/>
<dbReference type="Proteomes" id="UP000027192">
    <property type="component" value="Unassembled WGS sequence"/>
</dbReference>
<dbReference type="EMBL" id="JMIB01000007">
    <property type="protein sequence ID" value="KDM92564.1"/>
    <property type="molecule type" value="Genomic_DNA"/>
</dbReference>
<feature type="chain" id="PRO_5001630606" description="ABC transporter substrate-binding protein" evidence="2">
    <location>
        <begin position="19"/>
        <end position="411"/>
    </location>
</feature>
<evidence type="ECO:0000256" key="1">
    <source>
        <dbReference type="ARBA" id="ARBA00022729"/>
    </source>
</evidence>
<evidence type="ECO:0000313" key="3">
    <source>
        <dbReference type="EMBL" id="KDM92564.1"/>
    </source>
</evidence>
<gene>
    <name evidence="3" type="ORF">EA58_05560</name>
</gene>
<feature type="signal peptide" evidence="2">
    <location>
        <begin position="1"/>
        <end position="18"/>
    </location>
</feature>
<dbReference type="PANTHER" id="PTHR30006:SF25">
    <property type="entry name" value="PHOSPHOGLYCERATE TRANSPORT REGULATORY PROTEIN PGTC"/>
    <property type="match status" value="1"/>
</dbReference>
<dbReference type="AlphaFoldDB" id="A0A066RQC6"/>
<keyword evidence="1 2" id="KW-0732">Signal</keyword>
<evidence type="ECO:0008006" key="5">
    <source>
        <dbReference type="Google" id="ProtNLM"/>
    </source>
</evidence>